<dbReference type="AlphaFoldDB" id="J9UJK1"/>
<dbReference type="HOGENOM" id="CLU_1438545_0_0_12"/>
<dbReference type="KEGG" id="bpj:B2904_orf867"/>
<name>J9UJK1_BRAPL</name>
<dbReference type="EMBL" id="CP003490">
    <property type="protein sequence ID" value="AFR70210.1"/>
    <property type="molecule type" value="Genomic_DNA"/>
</dbReference>
<protein>
    <submittedName>
        <fullName evidence="1">Uncharacterized protein</fullName>
    </submittedName>
</protein>
<organism evidence="1 2">
    <name type="scientific">Brachyspira pilosicoli B2904</name>
    <dbReference type="NCBI Taxonomy" id="1133568"/>
    <lineage>
        <taxon>Bacteria</taxon>
        <taxon>Pseudomonadati</taxon>
        <taxon>Spirochaetota</taxon>
        <taxon>Spirochaetia</taxon>
        <taxon>Brachyspirales</taxon>
        <taxon>Brachyspiraceae</taxon>
        <taxon>Brachyspira</taxon>
    </lineage>
</organism>
<proteinExistence type="predicted"/>
<dbReference type="PATRIC" id="fig|1133568.3.peg.862"/>
<dbReference type="Proteomes" id="UP000007346">
    <property type="component" value="Chromosome"/>
</dbReference>
<gene>
    <name evidence="1" type="ORF">B2904_orf867</name>
</gene>
<evidence type="ECO:0000313" key="2">
    <source>
        <dbReference type="Proteomes" id="UP000007346"/>
    </source>
</evidence>
<dbReference type="RefSeq" id="WP_014935643.1">
    <property type="nucleotide sequence ID" value="NC_018607.1"/>
</dbReference>
<reference evidence="1 2" key="1">
    <citation type="journal article" date="2012" name="BMC Genomics">
        <title>Comparative genomics of Brachyspira pilosicoli strains: genome rearrangements, reductions and correlation of genetic compliment with phenotypic diversity.</title>
        <authorList>
            <person name="Mappley L.J."/>
            <person name="Black M.L."/>
            <person name="Abuoun M."/>
            <person name="Darby A.C."/>
            <person name="Woodward M.J."/>
            <person name="Parkhill J."/>
            <person name="Turner A.K."/>
            <person name="Bellgard M.I."/>
            <person name="La T."/>
            <person name="Phillips N.D."/>
            <person name="La Ragione R.M."/>
            <person name="Hampson D.J."/>
        </authorList>
    </citation>
    <scope>NUCLEOTIDE SEQUENCE [LARGE SCALE GENOMIC DNA]</scope>
    <source>
        <strain evidence="1">B2904</strain>
    </source>
</reference>
<accession>J9UJK1</accession>
<sequence length="188" mass="22669">MTKNEILKIIDKEIMSKDENIDVDKLEEYLQLFESTVNILKIFKRKDEFNFIKNVYNEISKINSSFIYAETKDIINTMVEQNWCHSIYKYYRDKEDLLNILEIGQDSKSQWLLFGIYNNGLDEKTLSNIKNEKFKKILIKEFHNLDLQEDYGTYLYYWYIDTERCNDKDYAKEIADNMLKLDNILNSL</sequence>
<evidence type="ECO:0000313" key="1">
    <source>
        <dbReference type="EMBL" id="AFR70210.1"/>
    </source>
</evidence>